<evidence type="ECO:0000256" key="2">
    <source>
        <dbReference type="ARBA" id="ARBA00019059"/>
    </source>
</evidence>
<feature type="modified residue" description="4-aspartylphosphate" evidence="16">
    <location>
        <position position="53"/>
    </location>
</feature>
<evidence type="ECO:0000256" key="13">
    <source>
        <dbReference type="ARBA" id="ARBA00023231"/>
    </source>
</evidence>
<dbReference type="Pfam" id="PF25601">
    <property type="entry name" value="AAA_lid_14"/>
    <property type="match status" value="1"/>
</dbReference>
<evidence type="ECO:0000256" key="1">
    <source>
        <dbReference type="ARBA" id="ARBA00004496"/>
    </source>
</evidence>
<sequence>MAYVLLIDDDLEFVLEQVRQSFPAPEHKVIPVATGAAGIEQVRTAPPDVILLDLRLPDQSGLAVYEQIRAIDARIPVIFITSATTADTAIEAMKQGAFNYLHKPLDLQQLDDVVGEALEVAERMQSPVVLRGESWDDGSDSAFVGTSRTMLEAFKAIGRVAAQDVPVLISGESGTGKELAARAVYQHSARARAPFLALNCAAIPESLLESELFGHEKGAFTGADRRRVGKFEQCSGGTIMLDEIGDMPLALQAKILRLLQEQTFERVGGNETVRTDVRIIAATHRDLRALAAEGKFRSDLYYRLAVCTVHLPPLRERGEDLAVLTRHFLARASREFGKDVRAVAPEALDRLRAYSWPGNVRELQSVVKQALLRASGNVLLPNFLPELGVAAPRSVPPSGGLDIDAFISRELTATATDLYLTTHRELDKVLLPRVLEFTKGNHRQAARILGIARQTMRSKLRGLGIHVTHLVSSDEDDSVE</sequence>
<evidence type="ECO:0000256" key="11">
    <source>
        <dbReference type="ARBA" id="ARBA00023159"/>
    </source>
</evidence>
<evidence type="ECO:0000256" key="6">
    <source>
        <dbReference type="ARBA" id="ARBA00022741"/>
    </source>
</evidence>
<keyword evidence="11" id="KW-0010">Activator</keyword>
<dbReference type="CDD" id="cd00009">
    <property type="entry name" value="AAA"/>
    <property type="match status" value="1"/>
</dbReference>
<keyword evidence="7" id="KW-0067">ATP-binding</keyword>
<dbReference type="STRING" id="1391654.AKJ09_00491"/>
<dbReference type="SUPFAM" id="SSF52540">
    <property type="entry name" value="P-loop containing nucleoside triphosphate hydrolases"/>
    <property type="match status" value="1"/>
</dbReference>
<evidence type="ECO:0000259" key="18">
    <source>
        <dbReference type="PROSITE" id="PS50110"/>
    </source>
</evidence>
<dbReference type="Pfam" id="PF00072">
    <property type="entry name" value="Response_reg"/>
    <property type="match status" value="1"/>
</dbReference>
<dbReference type="InterPro" id="IPR002078">
    <property type="entry name" value="Sigma_54_int"/>
</dbReference>
<dbReference type="Pfam" id="PF02954">
    <property type="entry name" value="HTH_8"/>
    <property type="match status" value="1"/>
</dbReference>
<evidence type="ECO:0000256" key="14">
    <source>
        <dbReference type="ARBA" id="ARBA00029881"/>
    </source>
</evidence>
<dbReference type="KEGG" id="llu:AKJ09_00491"/>
<evidence type="ECO:0000256" key="3">
    <source>
        <dbReference type="ARBA" id="ARBA00022490"/>
    </source>
</evidence>
<keyword evidence="6" id="KW-0547">Nucleotide-binding</keyword>
<dbReference type="InterPro" id="IPR027417">
    <property type="entry name" value="P-loop_NTPase"/>
</dbReference>
<dbReference type="InterPro" id="IPR058031">
    <property type="entry name" value="AAA_lid_NorR"/>
</dbReference>
<dbReference type="PRINTS" id="PR01590">
    <property type="entry name" value="HTHFIS"/>
</dbReference>
<dbReference type="AlphaFoldDB" id="A0A0K1PJY6"/>
<dbReference type="GO" id="GO:0043565">
    <property type="term" value="F:sequence-specific DNA binding"/>
    <property type="evidence" value="ECO:0007669"/>
    <property type="project" value="InterPro"/>
</dbReference>
<dbReference type="InterPro" id="IPR009057">
    <property type="entry name" value="Homeodomain-like_sf"/>
</dbReference>
<gene>
    <name evidence="19" type="ORF">AKJ09_00491</name>
</gene>
<dbReference type="InterPro" id="IPR002197">
    <property type="entry name" value="HTH_Fis"/>
</dbReference>
<feature type="domain" description="Response regulatory" evidence="18">
    <location>
        <begin position="3"/>
        <end position="118"/>
    </location>
</feature>
<dbReference type="SUPFAM" id="SSF52172">
    <property type="entry name" value="CheY-like"/>
    <property type="match status" value="1"/>
</dbReference>
<accession>A0A0K1PJY6</accession>
<dbReference type="InterPro" id="IPR003593">
    <property type="entry name" value="AAA+_ATPase"/>
</dbReference>
<dbReference type="PANTHER" id="PTHR32071">
    <property type="entry name" value="TRANSCRIPTIONAL REGULATORY PROTEIN"/>
    <property type="match status" value="1"/>
</dbReference>
<protein>
    <recommendedName>
        <fullName evidence="2">DNA-binding transcriptional regulator NtrC</fullName>
    </recommendedName>
    <alternativeName>
        <fullName evidence="14">Nitrogen regulation protein NR(I)</fullName>
    </alternativeName>
    <alternativeName>
        <fullName evidence="15">Nitrogen regulator I</fullName>
    </alternativeName>
</protein>
<dbReference type="OrthoDB" id="9763792at2"/>
<evidence type="ECO:0000256" key="12">
    <source>
        <dbReference type="ARBA" id="ARBA00023163"/>
    </source>
</evidence>
<evidence type="ECO:0000256" key="4">
    <source>
        <dbReference type="ARBA" id="ARBA00022491"/>
    </source>
</evidence>
<keyword evidence="3" id="KW-0963">Cytoplasm</keyword>
<evidence type="ECO:0000256" key="9">
    <source>
        <dbReference type="ARBA" id="ARBA00023015"/>
    </source>
</evidence>
<feature type="domain" description="Sigma-54 factor interaction" evidence="17">
    <location>
        <begin position="143"/>
        <end position="372"/>
    </location>
</feature>
<evidence type="ECO:0000256" key="7">
    <source>
        <dbReference type="ARBA" id="ARBA00022840"/>
    </source>
</evidence>
<reference evidence="19 20" key="1">
    <citation type="submission" date="2015-08" db="EMBL/GenBank/DDBJ databases">
        <authorList>
            <person name="Babu N.S."/>
            <person name="Beckwith C.J."/>
            <person name="Beseler K.G."/>
            <person name="Brison A."/>
            <person name="Carone J.V."/>
            <person name="Caskin T.P."/>
            <person name="Diamond M."/>
            <person name="Durham M.E."/>
            <person name="Foxe J.M."/>
            <person name="Go M."/>
            <person name="Henderson B.A."/>
            <person name="Jones I.B."/>
            <person name="McGettigan J.A."/>
            <person name="Micheletti S.J."/>
            <person name="Nasrallah M.E."/>
            <person name="Ortiz D."/>
            <person name="Piller C.R."/>
            <person name="Privatt S.R."/>
            <person name="Schneider S.L."/>
            <person name="Sharp S."/>
            <person name="Smith T.C."/>
            <person name="Stanton J.D."/>
            <person name="Ullery H.E."/>
            <person name="Wilson R.J."/>
            <person name="Serrano M.G."/>
            <person name="Buck G."/>
            <person name="Lee V."/>
            <person name="Wang Y."/>
            <person name="Carvalho R."/>
            <person name="Voegtly L."/>
            <person name="Shi R."/>
            <person name="Duckworth R."/>
            <person name="Johnson A."/>
            <person name="Loviza R."/>
            <person name="Walstead R."/>
            <person name="Shah Z."/>
            <person name="Kiflezghi M."/>
            <person name="Wade K."/>
            <person name="Ball S.L."/>
            <person name="Bradley K.W."/>
            <person name="Asai D.J."/>
            <person name="Bowman C.A."/>
            <person name="Russell D.A."/>
            <person name="Pope W.H."/>
            <person name="Jacobs-Sera D."/>
            <person name="Hendrix R.W."/>
            <person name="Hatfull G.F."/>
        </authorList>
    </citation>
    <scope>NUCLEOTIDE SEQUENCE [LARGE SCALE GENOMIC DNA]</scope>
    <source>
        <strain evidence="19 20">DSM 27648</strain>
    </source>
</reference>
<keyword evidence="10" id="KW-0238">DNA-binding</keyword>
<dbReference type="FunFam" id="3.40.50.300:FF:000006">
    <property type="entry name" value="DNA-binding transcriptional regulator NtrC"/>
    <property type="match status" value="1"/>
</dbReference>
<evidence type="ECO:0000259" key="17">
    <source>
        <dbReference type="PROSITE" id="PS50045"/>
    </source>
</evidence>
<proteinExistence type="predicted"/>
<dbReference type="SMART" id="SM00382">
    <property type="entry name" value="AAA"/>
    <property type="match status" value="1"/>
</dbReference>
<keyword evidence="4" id="KW-0678">Repressor</keyword>
<dbReference type="PROSITE" id="PS50045">
    <property type="entry name" value="SIGMA54_INTERACT_4"/>
    <property type="match status" value="1"/>
</dbReference>
<dbReference type="Gene3D" id="3.40.50.2300">
    <property type="match status" value="1"/>
</dbReference>
<dbReference type="GO" id="GO:0006355">
    <property type="term" value="P:regulation of DNA-templated transcription"/>
    <property type="evidence" value="ECO:0007669"/>
    <property type="project" value="InterPro"/>
</dbReference>
<dbReference type="SUPFAM" id="SSF46689">
    <property type="entry name" value="Homeodomain-like"/>
    <property type="match status" value="1"/>
</dbReference>
<keyword evidence="12" id="KW-0804">Transcription</keyword>
<evidence type="ECO:0000256" key="15">
    <source>
        <dbReference type="ARBA" id="ARBA00031910"/>
    </source>
</evidence>
<dbReference type="InterPro" id="IPR001789">
    <property type="entry name" value="Sig_transdc_resp-reg_receiver"/>
</dbReference>
<comment type="subcellular location">
    <subcellularLocation>
        <location evidence="1">Cytoplasm</location>
    </subcellularLocation>
</comment>
<evidence type="ECO:0000313" key="20">
    <source>
        <dbReference type="Proteomes" id="UP000064967"/>
    </source>
</evidence>
<dbReference type="PANTHER" id="PTHR32071:SF95">
    <property type="entry name" value="DNA-BINDING TRANSCRIPTIONAL REGULATOR NTRC"/>
    <property type="match status" value="1"/>
</dbReference>
<dbReference type="GO" id="GO:0000160">
    <property type="term" value="P:phosphorelay signal transduction system"/>
    <property type="evidence" value="ECO:0007669"/>
    <property type="project" value="UniProtKB-KW"/>
</dbReference>
<evidence type="ECO:0000256" key="8">
    <source>
        <dbReference type="ARBA" id="ARBA00023012"/>
    </source>
</evidence>
<dbReference type="SMART" id="SM00448">
    <property type="entry name" value="REC"/>
    <property type="match status" value="1"/>
</dbReference>
<evidence type="ECO:0000313" key="19">
    <source>
        <dbReference type="EMBL" id="AKU93827.1"/>
    </source>
</evidence>
<organism evidence="19 20">
    <name type="scientific">Labilithrix luteola</name>
    <dbReference type="NCBI Taxonomy" id="1391654"/>
    <lineage>
        <taxon>Bacteria</taxon>
        <taxon>Pseudomonadati</taxon>
        <taxon>Myxococcota</taxon>
        <taxon>Polyangia</taxon>
        <taxon>Polyangiales</taxon>
        <taxon>Labilitrichaceae</taxon>
        <taxon>Labilithrix</taxon>
    </lineage>
</organism>
<evidence type="ECO:0000256" key="10">
    <source>
        <dbReference type="ARBA" id="ARBA00023125"/>
    </source>
</evidence>
<dbReference type="GO" id="GO:0005737">
    <property type="term" value="C:cytoplasm"/>
    <property type="evidence" value="ECO:0007669"/>
    <property type="project" value="UniProtKB-SubCell"/>
</dbReference>
<keyword evidence="13" id="KW-0535">Nitrogen fixation</keyword>
<dbReference type="Gene3D" id="1.10.8.60">
    <property type="match status" value="1"/>
</dbReference>
<dbReference type="RefSeq" id="WP_146645515.1">
    <property type="nucleotide sequence ID" value="NZ_CP012333.1"/>
</dbReference>
<dbReference type="EMBL" id="CP012333">
    <property type="protein sequence ID" value="AKU93827.1"/>
    <property type="molecule type" value="Genomic_DNA"/>
</dbReference>
<dbReference type="GO" id="GO:0005524">
    <property type="term" value="F:ATP binding"/>
    <property type="evidence" value="ECO:0007669"/>
    <property type="project" value="UniProtKB-KW"/>
</dbReference>
<dbReference type="Pfam" id="PF00158">
    <property type="entry name" value="Sigma54_activat"/>
    <property type="match status" value="1"/>
</dbReference>
<keyword evidence="20" id="KW-1185">Reference proteome</keyword>
<keyword evidence="5 16" id="KW-0597">Phosphoprotein</keyword>
<evidence type="ECO:0000256" key="5">
    <source>
        <dbReference type="ARBA" id="ARBA00022553"/>
    </source>
</evidence>
<evidence type="ECO:0000256" key="16">
    <source>
        <dbReference type="PROSITE-ProRule" id="PRU00169"/>
    </source>
</evidence>
<dbReference type="PROSITE" id="PS50110">
    <property type="entry name" value="RESPONSE_REGULATORY"/>
    <property type="match status" value="1"/>
</dbReference>
<name>A0A0K1PJY6_9BACT</name>
<dbReference type="Proteomes" id="UP000064967">
    <property type="component" value="Chromosome"/>
</dbReference>
<dbReference type="Gene3D" id="3.40.50.300">
    <property type="entry name" value="P-loop containing nucleotide triphosphate hydrolases"/>
    <property type="match status" value="1"/>
</dbReference>
<keyword evidence="9" id="KW-0805">Transcription regulation</keyword>
<dbReference type="Gene3D" id="1.10.10.60">
    <property type="entry name" value="Homeodomain-like"/>
    <property type="match status" value="1"/>
</dbReference>
<dbReference type="InterPro" id="IPR011006">
    <property type="entry name" value="CheY-like_superfamily"/>
</dbReference>
<keyword evidence="8" id="KW-0902">Two-component regulatory system</keyword>